<dbReference type="InterPro" id="IPR050700">
    <property type="entry name" value="YIM1/Zinc_Alcohol_DH_Fams"/>
</dbReference>
<dbReference type="Gene3D" id="3.90.180.10">
    <property type="entry name" value="Medium-chain alcohol dehydrogenases, catalytic domain"/>
    <property type="match status" value="1"/>
</dbReference>
<reference evidence="2 3" key="1">
    <citation type="submission" date="2014-11" db="EMBL/GenBank/DDBJ databases">
        <title>Draft Genome Sequences of Paenibacillus polymyxa NRRL B-30509 and Paenibacillus terrae NRRL B-30644, Strains from a Poultry Environment that Produce Tridecaptin A and Paenicidins.</title>
        <authorList>
            <person name="van Belkum M.J."/>
            <person name="Lohans C.T."/>
            <person name="Vederas J.C."/>
        </authorList>
    </citation>
    <scope>NUCLEOTIDE SEQUENCE [LARGE SCALE GENOMIC DNA]</scope>
    <source>
        <strain evidence="2 3">NRRL B-30644</strain>
    </source>
</reference>
<feature type="domain" description="Enoyl reductase (ER)" evidence="1">
    <location>
        <begin position="8"/>
        <end position="330"/>
    </location>
</feature>
<sequence>MKAAQISKYSKTLEVEINSIDIPSITSTQVLIKTKAAGVDPHLVLAITGKVKLFDHYDFPLTLGNELAGVVIEVGAGVMDFKVGDHVYTMPPLDKMGAFAEYVAVDAAIVAKMPANLSFKEAAAVPLSALTIIQALAILDARQGAKLFISGGTGGFGQIAIPYAKSQGLFVTVSGSGSARDLANRLGADEFIDYETQDYTHILRGYDYVIDTRGASEISKQIKILKPGGKLLSLIAGPNARFANRSADLSTGKKILFNLLGLPFDGLAKWHKKSYDFIYVQPSGKQLAAFTQYLEKAKSKPVIDSEYPFDQVNAAITKIATGHSQGKVILKVDDEE</sequence>
<dbReference type="InterPro" id="IPR013154">
    <property type="entry name" value="ADH-like_N"/>
</dbReference>
<dbReference type="Proteomes" id="UP000032534">
    <property type="component" value="Unassembled WGS sequence"/>
</dbReference>
<dbReference type="SUPFAM" id="SSF51735">
    <property type="entry name" value="NAD(P)-binding Rossmann-fold domains"/>
    <property type="match status" value="1"/>
</dbReference>
<dbReference type="Gene3D" id="3.40.50.720">
    <property type="entry name" value="NAD(P)-binding Rossmann-like Domain"/>
    <property type="match status" value="1"/>
</dbReference>
<dbReference type="InterPro" id="IPR020843">
    <property type="entry name" value="ER"/>
</dbReference>
<dbReference type="InterPro" id="IPR011032">
    <property type="entry name" value="GroES-like_sf"/>
</dbReference>
<name>A0A0D7X503_9BACL</name>
<keyword evidence="3" id="KW-1185">Reference proteome</keyword>
<accession>A0A0D7X503</accession>
<evidence type="ECO:0000313" key="3">
    <source>
        <dbReference type="Proteomes" id="UP000032534"/>
    </source>
</evidence>
<comment type="caution">
    <text evidence="2">The sequence shown here is derived from an EMBL/GenBank/DDBJ whole genome shotgun (WGS) entry which is preliminary data.</text>
</comment>
<dbReference type="CDD" id="cd05289">
    <property type="entry name" value="MDR_like_2"/>
    <property type="match status" value="1"/>
</dbReference>
<evidence type="ECO:0000313" key="2">
    <source>
        <dbReference type="EMBL" id="KJD46471.1"/>
    </source>
</evidence>
<dbReference type="SUPFAM" id="SSF50129">
    <property type="entry name" value="GroES-like"/>
    <property type="match status" value="1"/>
</dbReference>
<dbReference type="GO" id="GO:0016491">
    <property type="term" value="F:oxidoreductase activity"/>
    <property type="evidence" value="ECO:0007669"/>
    <property type="project" value="InterPro"/>
</dbReference>
<dbReference type="OrthoDB" id="9792162at2"/>
<dbReference type="PANTHER" id="PTHR11695">
    <property type="entry name" value="ALCOHOL DEHYDROGENASE RELATED"/>
    <property type="match status" value="1"/>
</dbReference>
<protein>
    <recommendedName>
        <fullName evidence="1">Enoyl reductase (ER) domain-containing protein</fullName>
    </recommendedName>
</protein>
<evidence type="ECO:0000259" key="1">
    <source>
        <dbReference type="SMART" id="SM00829"/>
    </source>
</evidence>
<dbReference type="Pfam" id="PF08240">
    <property type="entry name" value="ADH_N"/>
    <property type="match status" value="1"/>
</dbReference>
<organism evidence="2 3">
    <name type="scientific">Paenibacillus terrae</name>
    <dbReference type="NCBI Taxonomy" id="159743"/>
    <lineage>
        <taxon>Bacteria</taxon>
        <taxon>Bacillati</taxon>
        <taxon>Bacillota</taxon>
        <taxon>Bacilli</taxon>
        <taxon>Bacillales</taxon>
        <taxon>Paenibacillaceae</taxon>
        <taxon>Paenibacillus</taxon>
    </lineage>
</organism>
<dbReference type="PATRIC" id="fig|159743.3.peg.1460"/>
<dbReference type="PANTHER" id="PTHR11695:SF294">
    <property type="entry name" value="RETICULON-4-INTERACTING PROTEIN 1, MITOCHONDRIAL"/>
    <property type="match status" value="1"/>
</dbReference>
<gene>
    <name evidence="2" type="ORF">QD47_06705</name>
</gene>
<dbReference type="AlphaFoldDB" id="A0A0D7X503"/>
<proteinExistence type="predicted"/>
<dbReference type="InterPro" id="IPR036291">
    <property type="entry name" value="NAD(P)-bd_dom_sf"/>
</dbReference>
<dbReference type="EMBL" id="JTHP01000008">
    <property type="protein sequence ID" value="KJD46471.1"/>
    <property type="molecule type" value="Genomic_DNA"/>
</dbReference>
<dbReference type="RefSeq" id="WP_044645391.1">
    <property type="nucleotide sequence ID" value="NZ_JTHP01000008.1"/>
</dbReference>
<dbReference type="Pfam" id="PF13602">
    <property type="entry name" value="ADH_zinc_N_2"/>
    <property type="match status" value="1"/>
</dbReference>
<dbReference type="SMART" id="SM00829">
    <property type="entry name" value="PKS_ER"/>
    <property type="match status" value="1"/>
</dbReference>